<evidence type="ECO:0000259" key="2">
    <source>
        <dbReference type="Pfam" id="PF22807"/>
    </source>
</evidence>
<keyword evidence="4" id="KW-1185">Reference proteome</keyword>
<name>A0ABP8HHB1_9BACT</name>
<dbReference type="RefSeq" id="WP_345257247.1">
    <property type="nucleotide sequence ID" value="NZ_BAABGY010000011.1"/>
</dbReference>
<feature type="signal peptide" evidence="1">
    <location>
        <begin position="1"/>
        <end position="21"/>
    </location>
</feature>
<dbReference type="Proteomes" id="UP001501725">
    <property type="component" value="Unassembled WGS sequence"/>
</dbReference>
<proteinExistence type="predicted"/>
<keyword evidence="1" id="KW-0732">Signal</keyword>
<dbReference type="PANTHER" id="PTHR19328">
    <property type="entry name" value="HEDGEHOG-INTERACTING PROTEIN"/>
    <property type="match status" value="1"/>
</dbReference>
<organism evidence="3 4">
    <name type="scientific">Flaviaesturariibacter amylovorans</name>
    <dbReference type="NCBI Taxonomy" id="1084520"/>
    <lineage>
        <taxon>Bacteria</taxon>
        <taxon>Pseudomonadati</taxon>
        <taxon>Bacteroidota</taxon>
        <taxon>Chitinophagia</taxon>
        <taxon>Chitinophagales</taxon>
        <taxon>Chitinophagaceae</taxon>
        <taxon>Flaviaestuariibacter</taxon>
    </lineage>
</organism>
<dbReference type="SUPFAM" id="SSF50952">
    <property type="entry name" value="Soluble quinoprotein glucose dehydrogenase"/>
    <property type="match status" value="1"/>
</dbReference>
<accession>A0ABP8HHB1</accession>
<evidence type="ECO:0000256" key="1">
    <source>
        <dbReference type="SAM" id="SignalP"/>
    </source>
</evidence>
<feature type="domain" description="Pyrroloquinoline quinone-dependent pyranose dehydrogenase beta-propeller" evidence="2">
    <location>
        <begin position="55"/>
        <end position="399"/>
    </location>
</feature>
<protein>
    <submittedName>
        <fullName evidence="3">Sorbosone dehydrogenase family protein</fullName>
    </submittedName>
</protein>
<dbReference type="PANTHER" id="PTHR19328:SF53">
    <property type="entry name" value="MEMBRANE PROTEIN"/>
    <property type="match status" value="1"/>
</dbReference>
<comment type="caution">
    <text evidence="3">The sequence shown here is derived from an EMBL/GenBank/DDBJ whole genome shotgun (WGS) entry which is preliminary data.</text>
</comment>
<dbReference type="EMBL" id="BAABGY010000011">
    <property type="protein sequence ID" value="GAA4339328.1"/>
    <property type="molecule type" value="Genomic_DNA"/>
</dbReference>
<sequence length="402" mass="45114">MFQLRKWLSVLLLFAALAADAQRGVPPRHKKKNVFVAKYAEHLDFLPPMVKLLKPAEGWEVSIAAAGLGKVRMMHRMPNGDMYVTRRDANDVLLLRDADGDNVFEEVKIAEYMFRTVHGLTSRDGYLYLCSNYELRRYKIRPDGMLEGKEVLINDLPSGGQHPNRTIAFGPDGMLYITVGTLCNDCKEMDPEVAAILQVDPKTWKRTIYATGLRNTIGFDFHPQTGEMWGIDNGGDGKGNKWPPEEANRIVRGGNYGFPFVYGKREVDRVKDDPPGDTKEEWAKSTEPSVYEFPAHMAPIDFKFFSNGVQAPAGYTGDGLVAWHGSWNRSKPVGFTVQRVHFENGVAVGASDFLTGFLRRGFPLFRRRMRFGRPTGLFIAPSGVVFLSDDANGVIYAIKPKK</sequence>
<evidence type="ECO:0000313" key="3">
    <source>
        <dbReference type="EMBL" id="GAA4339328.1"/>
    </source>
</evidence>
<gene>
    <name evidence="3" type="ORF">GCM10023184_36350</name>
</gene>
<dbReference type="InterPro" id="IPR011041">
    <property type="entry name" value="Quinoprot_gluc/sorb_DH_b-prop"/>
</dbReference>
<dbReference type="InterPro" id="IPR054539">
    <property type="entry name" value="Beta-prop_PDH"/>
</dbReference>
<dbReference type="Gene3D" id="2.120.10.30">
    <property type="entry name" value="TolB, C-terminal domain"/>
    <property type="match status" value="1"/>
</dbReference>
<reference evidence="4" key="1">
    <citation type="journal article" date="2019" name="Int. J. Syst. Evol. Microbiol.">
        <title>The Global Catalogue of Microorganisms (GCM) 10K type strain sequencing project: providing services to taxonomists for standard genome sequencing and annotation.</title>
        <authorList>
            <consortium name="The Broad Institute Genomics Platform"/>
            <consortium name="The Broad Institute Genome Sequencing Center for Infectious Disease"/>
            <person name="Wu L."/>
            <person name="Ma J."/>
        </authorList>
    </citation>
    <scope>NUCLEOTIDE SEQUENCE [LARGE SCALE GENOMIC DNA]</scope>
    <source>
        <strain evidence="4">JCM 17919</strain>
    </source>
</reference>
<evidence type="ECO:0000313" key="4">
    <source>
        <dbReference type="Proteomes" id="UP001501725"/>
    </source>
</evidence>
<feature type="chain" id="PRO_5046574402" evidence="1">
    <location>
        <begin position="22"/>
        <end position="402"/>
    </location>
</feature>
<dbReference type="InterPro" id="IPR011042">
    <property type="entry name" value="6-blade_b-propeller_TolB-like"/>
</dbReference>
<dbReference type="Pfam" id="PF22807">
    <property type="entry name" value="TrAA12"/>
    <property type="match status" value="1"/>
</dbReference>